<dbReference type="NCBIfam" id="TIGR00753">
    <property type="entry name" value="undec_PP_bacA"/>
    <property type="match status" value="1"/>
</dbReference>
<dbReference type="GO" id="GO:0046677">
    <property type="term" value="P:response to antibiotic"/>
    <property type="evidence" value="ECO:0007669"/>
    <property type="project" value="UniProtKB-UniRule"/>
</dbReference>
<evidence type="ECO:0000256" key="17">
    <source>
        <dbReference type="HAMAP-Rule" id="MF_01006"/>
    </source>
</evidence>
<evidence type="ECO:0000256" key="8">
    <source>
        <dbReference type="ARBA" id="ARBA00022960"/>
    </source>
</evidence>
<feature type="transmembrane region" description="Helical" evidence="17">
    <location>
        <begin position="118"/>
        <end position="136"/>
    </location>
</feature>
<comment type="similarity">
    <text evidence="2 17">Belongs to the UppP family.</text>
</comment>
<dbReference type="EC" id="3.6.1.27" evidence="3 17"/>
<sequence>MTVLQSIILGFIQGLTEFLPISSSGHLVLIPHLFGWELDPDFVFIFDVLVQMGTLVAVILYYRSHLWKIASAFLNSLKTRQPFAEQDSRLGWCLILATLPGVTIALIINGVVETAFKSPLMVAGFLFLTAGLLVLSEQAGKQTRRMEQLKAVDALWIGLAQALSIFPGVSRSGATISGGMLRGLDRKDSADFSFLMSIPIMIGAGVYSLADLAQTPALFTYLPQLASGFITAAVVGYLSIAWLLRFLKKQSLKWFALYCALMGSLVLILEYATSF</sequence>
<evidence type="ECO:0000256" key="12">
    <source>
        <dbReference type="ARBA" id="ARBA00023251"/>
    </source>
</evidence>
<comment type="subcellular location">
    <subcellularLocation>
        <location evidence="1 17">Cell membrane</location>
        <topology evidence="1 17">Multi-pass membrane protein</topology>
    </subcellularLocation>
</comment>
<dbReference type="OrthoDB" id="9808289at2"/>
<evidence type="ECO:0000313" key="19">
    <source>
        <dbReference type="Proteomes" id="UP000050417"/>
    </source>
</evidence>
<keyword evidence="12 17" id="KW-0046">Antibiotic resistance</keyword>
<evidence type="ECO:0000256" key="7">
    <source>
        <dbReference type="ARBA" id="ARBA00022801"/>
    </source>
</evidence>
<gene>
    <name evidence="17" type="primary">uppP</name>
    <name evidence="18" type="ORF">ADN00_11710</name>
</gene>
<name>A0A0P6X8Y5_9CHLR</name>
<comment type="miscellaneous">
    <text evidence="17">Bacitracin is thought to be involved in the inhibition of peptidoglycan synthesis by sequestering undecaprenyl diphosphate, thereby reducing the pool of lipid carrier available.</text>
</comment>
<proteinExistence type="inferred from homology"/>
<evidence type="ECO:0000256" key="15">
    <source>
        <dbReference type="ARBA" id="ARBA00032932"/>
    </source>
</evidence>
<evidence type="ECO:0000256" key="3">
    <source>
        <dbReference type="ARBA" id="ARBA00012374"/>
    </source>
</evidence>
<keyword evidence="7 17" id="KW-0378">Hydrolase</keyword>
<dbReference type="GO" id="GO:0005886">
    <property type="term" value="C:plasma membrane"/>
    <property type="evidence" value="ECO:0007669"/>
    <property type="project" value="UniProtKB-SubCell"/>
</dbReference>
<keyword evidence="8 17" id="KW-0133">Cell shape</keyword>
<dbReference type="PANTHER" id="PTHR30622:SF4">
    <property type="entry name" value="UNDECAPRENYL-DIPHOSPHATASE"/>
    <property type="match status" value="1"/>
</dbReference>
<evidence type="ECO:0000256" key="6">
    <source>
        <dbReference type="ARBA" id="ARBA00022692"/>
    </source>
</evidence>
<dbReference type="STRING" id="1134406.ADN00_11710"/>
<keyword evidence="19" id="KW-1185">Reference proteome</keyword>
<accession>A0A0P6X8Y5</accession>
<evidence type="ECO:0000256" key="10">
    <source>
        <dbReference type="ARBA" id="ARBA00022989"/>
    </source>
</evidence>
<comment type="function">
    <text evidence="17">Catalyzes the dephosphorylation of undecaprenyl diphosphate (UPP). Confers resistance to bacitracin.</text>
</comment>
<feature type="transmembrane region" description="Helical" evidence="17">
    <location>
        <begin position="222"/>
        <end position="243"/>
    </location>
</feature>
<evidence type="ECO:0000256" key="11">
    <source>
        <dbReference type="ARBA" id="ARBA00023136"/>
    </source>
</evidence>
<evidence type="ECO:0000256" key="2">
    <source>
        <dbReference type="ARBA" id="ARBA00010621"/>
    </source>
</evidence>
<dbReference type="Pfam" id="PF02673">
    <property type="entry name" value="BacA"/>
    <property type="match status" value="1"/>
</dbReference>
<dbReference type="GO" id="GO:0071555">
    <property type="term" value="P:cell wall organization"/>
    <property type="evidence" value="ECO:0007669"/>
    <property type="project" value="UniProtKB-KW"/>
</dbReference>
<evidence type="ECO:0000256" key="9">
    <source>
        <dbReference type="ARBA" id="ARBA00022984"/>
    </source>
</evidence>
<keyword evidence="10 17" id="KW-1133">Transmembrane helix</keyword>
<keyword evidence="9 17" id="KW-0573">Peptidoglycan synthesis</keyword>
<evidence type="ECO:0000256" key="16">
    <source>
        <dbReference type="ARBA" id="ARBA00047594"/>
    </source>
</evidence>
<feature type="transmembrane region" description="Helical" evidence="17">
    <location>
        <begin position="255"/>
        <end position="273"/>
    </location>
</feature>
<evidence type="ECO:0000256" key="5">
    <source>
        <dbReference type="ARBA" id="ARBA00022475"/>
    </source>
</evidence>
<comment type="caution">
    <text evidence="18">The sequence shown here is derived from an EMBL/GenBank/DDBJ whole genome shotgun (WGS) entry which is preliminary data.</text>
</comment>
<dbReference type="GO" id="GO:0009252">
    <property type="term" value="P:peptidoglycan biosynthetic process"/>
    <property type="evidence" value="ECO:0007669"/>
    <property type="project" value="UniProtKB-KW"/>
</dbReference>
<evidence type="ECO:0000256" key="13">
    <source>
        <dbReference type="ARBA" id="ARBA00023316"/>
    </source>
</evidence>
<feature type="transmembrane region" description="Helical" evidence="17">
    <location>
        <begin position="192"/>
        <end position="210"/>
    </location>
</feature>
<dbReference type="GO" id="GO:0008360">
    <property type="term" value="P:regulation of cell shape"/>
    <property type="evidence" value="ECO:0007669"/>
    <property type="project" value="UniProtKB-KW"/>
</dbReference>
<feature type="transmembrane region" description="Helical" evidence="17">
    <location>
        <begin position="42"/>
        <end position="62"/>
    </location>
</feature>
<keyword evidence="5 17" id="KW-1003">Cell membrane</keyword>
<keyword evidence="6 17" id="KW-0812">Transmembrane</keyword>
<dbReference type="PATRIC" id="fig|1134406.4.peg.3817"/>
<evidence type="ECO:0000256" key="1">
    <source>
        <dbReference type="ARBA" id="ARBA00004651"/>
    </source>
</evidence>
<dbReference type="GO" id="GO:0050380">
    <property type="term" value="F:undecaprenyl-diphosphatase activity"/>
    <property type="evidence" value="ECO:0007669"/>
    <property type="project" value="UniProtKB-UniRule"/>
</dbReference>
<comment type="catalytic activity">
    <reaction evidence="16 17">
        <text>di-trans,octa-cis-undecaprenyl diphosphate + H2O = di-trans,octa-cis-undecaprenyl phosphate + phosphate + H(+)</text>
        <dbReference type="Rhea" id="RHEA:28094"/>
        <dbReference type="ChEBI" id="CHEBI:15377"/>
        <dbReference type="ChEBI" id="CHEBI:15378"/>
        <dbReference type="ChEBI" id="CHEBI:43474"/>
        <dbReference type="ChEBI" id="CHEBI:58405"/>
        <dbReference type="ChEBI" id="CHEBI:60392"/>
        <dbReference type="EC" id="3.6.1.27"/>
    </reaction>
</comment>
<feature type="transmembrane region" description="Helical" evidence="17">
    <location>
        <begin position="90"/>
        <end position="112"/>
    </location>
</feature>
<evidence type="ECO:0000256" key="4">
    <source>
        <dbReference type="ARBA" id="ARBA00021581"/>
    </source>
</evidence>
<keyword evidence="13 17" id="KW-0961">Cell wall biogenesis/degradation</keyword>
<dbReference type="Proteomes" id="UP000050417">
    <property type="component" value="Unassembled WGS sequence"/>
</dbReference>
<reference evidence="18 19" key="1">
    <citation type="submission" date="2015-07" db="EMBL/GenBank/DDBJ databases">
        <title>Genome sequence of Ornatilinea apprima DSM 23815.</title>
        <authorList>
            <person name="Hemp J."/>
            <person name="Ward L.M."/>
            <person name="Pace L.A."/>
            <person name="Fischer W.W."/>
        </authorList>
    </citation>
    <scope>NUCLEOTIDE SEQUENCE [LARGE SCALE GENOMIC DNA]</scope>
    <source>
        <strain evidence="18 19">P3M-1</strain>
    </source>
</reference>
<protein>
    <recommendedName>
        <fullName evidence="4 17">Undecaprenyl-diphosphatase</fullName>
        <ecNumber evidence="3 17">3.6.1.27</ecNumber>
    </recommendedName>
    <alternativeName>
        <fullName evidence="15 17">Bacitracin resistance protein</fullName>
    </alternativeName>
    <alternativeName>
        <fullName evidence="14 17">Undecaprenyl pyrophosphate phosphatase</fullName>
    </alternativeName>
</protein>
<dbReference type="RefSeq" id="WP_075063201.1">
    <property type="nucleotide sequence ID" value="NZ_LGCL01000026.1"/>
</dbReference>
<dbReference type="PANTHER" id="PTHR30622">
    <property type="entry name" value="UNDECAPRENYL-DIPHOSPHATASE"/>
    <property type="match status" value="1"/>
</dbReference>
<dbReference type="HAMAP" id="MF_01006">
    <property type="entry name" value="Undec_diphosphatase"/>
    <property type="match status" value="1"/>
</dbReference>
<evidence type="ECO:0000256" key="14">
    <source>
        <dbReference type="ARBA" id="ARBA00032707"/>
    </source>
</evidence>
<dbReference type="InterPro" id="IPR003824">
    <property type="entry name" value="UppP"/>
</dbReference>
<keyword evidence="11 17" id="KW-0472">Membrane</keyword>
<dbReference type="EMBL" id="LGCL01000026">
    <property type="protein sequence ID" value="KPL76021.1"/>
    <property type="molecule type" value="Genomic_DNA"/>
</dbReference>
<dbReference type="AlphaFoldDB" id="A0A0P6X8Y5"/>
<evidence type="ECO:0000313" key="18">
    <source>
        <dbReference type="EMBL" id="KPL76021.1"/>
    </source>
</evidence>
<organism evidence="18 19">
    <name type="scientific">Ornatilinea apprima</name>
    <dbReference type="NCBI Taxonomy" id="1134406"/>
    <lineage>
        <taxon>Bacteria</taxon>
        <taxon>Bacillati</taxon>
        <taxon>Chloroflexota</taxon>
        <taxon>Anaerolineae</taxon>
        <taxon>Anaerolineales</taxon>
        <taxon>Anaerolineaceae</taxon>
        <taxon>Ornatilinea</taxon>
    </lineage>
</organism>